<dbReference type="OrthoDB" id="9790710at2"/>
<dbReference type="HOGENOM" id="CLU_009583_35_2_5"/>
<evidence type="ECO:0000259" key="1">
    <source>
        <dbReference type="Pfam" id="PF00534"/>
    </source>
</evidence>
<dbReference type="Pfam" id="PF00534">
    <property type="entry name" value="Glycos_transf_1"/>
    <property type="match status" value="1"/>
</dbReference>
<dbReference type="InterPro" id="IPR050194">
    <property type="entry name" value="Glycosyltransferase_grp1"/>
</dbReference>
<dbReference type="CDD" id="cd03801">
    <property type="entry name" value="GT4_PimA-like"/>
    <property type="match status" value="1"/>
</dbReference>
<feature type="domain" description="Glycosyltransferase subfamily 4-like N-terminal" evidence="2">
    <location>
        <begin position="13"/>
        <end position="166"/>
    </location>
</feature>
<dbReference type="KEGG" id="ssan:NX02_00195"/>
<dbReference type="InterPro" id="IPR028098">
    <property type="entry name" value="Glyco_trans_4-like_N"/>
</dbReference>
<dbReference type="EMBL" id="CP006644">
    <property type="protein sequence ID" value="AHE51808.1"/>
    <property type="molecule type" value="Genomic_DNA"/>
</dbReference>
<name>W0A643_9SPHN</name>
<dbReference type="Pfam" id="PF13439">
    <property type="entry name" value="Glyco_transf_4"/>
    <property type="match status" value="1"/>
</dbReference>
<proteinExistence type="predicted"/>
<protein>
    <recommendedName>
        <fullName evidence="5">Glycosyltransferase subfamily 4-like N-terminal domain-containing protein</fullName>
    </recommendedName>
</protein>
<dbReference type="PANTHER" id="PTHR45947:SF3">
    <property type="entry name" value="SULFOQUINOVOSYL TRANSFERASE SQD2"/>
    <property type="match status" value="1"/>
</dbReference>
<dbReference type="PANTHER" id="PTHR45947">
    <property type="entry name" value="SULFOQUINOVOSYL TRANSFERASE SQD2"/>
    <property type="match status" value="1"/>
</dbReference>
<dbReference type="STRING" id="1123269.NX02_00195"/>
<dbReference type="PATRIC" id="fig|1123269.5.peg.36"/>
<dbReference type="Gene3D" id="3.40.50.2000">
    <property type="entry name" value="Glycogen Phosphorylase B"/>
    <property type="match status" value="2"/>
</dbReference>
<feature type="domain" description="Glycosyl transferase family 1" evidence="1">
    <location>
        <begin position="174"/>
        <end position="333"/>
    </location>
</feature>
<sequence>MRILIWGNCYPRIGGIETFVGHLAEALIDRGHAVAMLSDAPAGRTVSTHGAPVWSVPMVEPIKAGDPAAILDAIRGIRQAITAFAPDIIHYNVAAAECMLFDKVMQSAGIPAVATLHNTLLSQGQSTGARLLSRSDVVTIVSAYLHATIPDAAIRSRIRLIPNAVPARAAPGPYPARPHVFALGRMVEEKGFDTLIDAFASVVQAHHGAVLTLAGNGPIRSALEARAAARGIADAVAFPGWIEPGDVPAALASAAVVAMPSRWQEPFGLVALEAGHAARPCVAAHVGELPSIIVDGETGRLVPPDDPKALAHALIGFLADPAAAEAAGCRARQRMAAHFDFGRMVDAYVSAYECARRG</sequence>
<dbReference type="RefSeq" id="WP_025290196.1">
    <property type="nucleotide sequence ID" value="NZ_CP006644.1"/>
</dbReference>
<reference evidence="3 4" key="1">
    <citation type="submission" date="2013-07" db="EMBL/GenBank/DDBJ databases">
        <title>Completed genome of Sphingomonas sanxanigenens NX02.</title>
        <authorList>
            <person name="Ma T."/>
            <person name="Huang H."/>
            <person name="Wu M."/>
            <person name="Li X."/>
            <person name="Li G."/>
        </authorList>
    </citation>
    <scope>NUCLEOTIDE SEQUENCE [LARGE SCALE GENOMIC DNA]</scope>
    <source>
        <strain evidence="3 4">NX02</strain>
    </source>
</reference>
<evidence type="ECO:0008006" key="5">
    <source>
        <dbReference type="Google" id="ProtNLM"/>
    </source>
</evidence>
<evidence type="ECO:0000313" key="4">
    <source>
        <dbReference type="Proteomes" id="UP000018851"/>
    </source>
</evidence>
<dbReference type="InterPro" id="IPR001296">
    <property type="entry name" value="Glyco_trans_1"/>
</dbReference>
<keyword evidence="4" id="KW-1185">Reference proteome</keyword>
<gene>
    <name evidence="3" type="ORF">NX02_00195</name>
</gene>
<dbReference type="GO" id="GO:0016758">
    <property type="term" value="F:hexosyltransferase activity"/>
    <property type="evidence" value="ECO:0007669"/>
    <property type="project" value="TreeGrafter"/>
</dbReference>
<evidence type="ECO:0000313" key="3">
    <source>
        <dbReference type="EMBL" id="AHE51808.1"/>
    </source>
</evidence>
<accession>W0A643</accession>
<dbReference type="AlphaFoldDB" id="W0A643"/>
<dbReference type="SUPFAM" id="SSF53756">
    <property type="entry name" value="UDP-Glycosyltransferase/glycogen phosphorylase"/>
    <property type="match status" value="1"/>
</dbReference>
<dbReference type="SMR" id="W0A643"/>
<evidence type="ECO:0000259" key="2">
    <source>
        <dbReference type="Pfam" id="PF13439"/>
    </source>
</evidence>
<dbReference type="eggNOG" id="COG0438">
    <property type="taxonomic scope" value="Bacteria"/>
</dbReference>
<organism evidence="3 4">
    <name type="scientific">Sphingomonas sanxanigenens DSM 19645 = NX02</name>
    <dbReference type="NCBI Taxonomy" id="1123269"/>
    <lineage>
        <taxon>Bacteria</taxon>
        <taxon>Pseudomonadati</taxon>
        <taxon>Pseudomonadota</taxon>
        <taxon>Alphaproteobacteria</taxon>
        <taxon>Sphingomonadales</taxon>
        <taxon>Sphingomonadaceae</taxon>
        <taxon>Sphingomonas</taxon>
    </lineage>
</organism>
<dbReference type="Proteomes" id="UP000018851">
    <property type="component" value="Chromosome"/>
</dbReference>